<feature type="chain" id="PRO_5030887343" description="DUF2690 domain-containing protein" evidence="1">
    <location>
        <begin position="34"/>
        <end position="142"/>
    </location>
</feature>
<comment type="caution">
    <text evidence="2">The sequence shown here is derived from an EMBL/GenBank/DDBJ whole genome shotgun (WGS) entry which is preliminary data.</text>
</comment>
<name>A0A7W7U234_9ACTN</name>
<evidence type="ECO:0000313" key="2">
    <source>
        <dbReference type="EMBL" id="MBB4983246.1"/>
    </source>
</evidence>
<protein>
    <recommendedName>
        <fullName evidence="4">DUF2690 domain-containing protein</fullName>
    </recommendedName>
</protein>
<keyword evidence="1" id="KW-0732">Signal</keyword>
<dbReference type="InterPro" id="IPR021224">
    <property type="entry name" value="DUF2690"/>
</dbReference>
<sequence length="142" mass="15022">MRTNPLARKLATAASALALAASGLLLSSSPASAATSCYASSCTGLDPSTTVCQSDARTVRTSDWGVELRYSPTCRAAWARKTSGASADTVIRVSNTNGESRSVYYGGYGTVYTAMVNDKDIYAWACETRAYATLETHCTDSY</sequence>
<feature type="signal peptide" evidence="1">
    <location>
        <begin position="1"/>
        <end position="33"/>
    </location>
</feature>
<dbReference type="EMBL" id="JACHJY010000006">
    <property type="protein sequence ID" value="MBB4983246.1"/>
    <property type="molecule type" value="Genomic_DNA"/>
</dbReference>
<proteinExistence type="predicted"/>
<keyword evidence="3" id="KW-1185">Reference proteome</keyword>
<dbReference type="Proteomes" id="UP000582643">
    <property type="component" value="Unassembled WGS sequence"/>
</dbReference>
<dbReference type="RefSeq" id="WP_116159033.1">
    <property type="nucleotide sequence ID" value="NZ_JACHJY010000006.1"/>
</dbReference>
<reference evidence="2 3" key="1">
    <citation type="submission" date="2020-08" db="EMBL/GenBank/DDBJ databases">
        <title>Genomic Encyclopedia of Type Strains, Phase III (KMG-III): the genomes of soil and plant-associated and newly described type strains.</title>
        <authorList>
            <person name="Whitman W."/>
        </authorList>
    </citation>
    <scope>NUCLEOTIDE SEQUENCE [LARGE SCALE GENOMIC DNA]</scope>
    <source>
        <strain evidence="2 3">SFB5A</strain>
    </source>
</reference>
<evidence type="ECO:0008006" key="4">
    <source>
        <dbReference type="Google" id="ProtNLM"/>
    </source>
</evidence>
<accession>A0A7W7U234</accession>
<gene>
    <name evidence="2" type="ORF">GGE06_004188</name>
</gene>
<dbReference type="Pfam" id="PF10901">
    <property type="entry name" value="DUF2690"/>
    <property type="match status" value="1"/>
</dbReference>
<organism evidence="2 3">
    <name type="scientific">Streptomyces nymphaeiformis</name>
    <dbReference type="NCBI Taxonomy" id="2663842"/>
    <lineage>
        <taxon>Bacteria</taxon>
        <taxon>Bacillati</taxon>
        <taxon>Actinomycetota</taxon>
        <taxon>Actinomycetes</taxon>
        <taxon>Kitasatosporales</taxon>
        <taxon>Streptomycetaceae</taxon>
        <taxon>Streptomyces</taxon>
    </lineage>
</organism>
<evidence type="ECO:0000256" key="1">
    <source>
        <dbReference type="SAM" id="SignalP"/>
    </source>
</evidence>
<dbReference type="AlphaFoldDB" id="A0A7W7U234"/>
<evidence type="ECO:0000313" key="3">
    <source>
        <dbReference type="Proteomes" id="UP000582643"/>
    </source>
</evidence>